<reference evidence="1" key="1">
    <citation type="journal article" date="2015" name="Nature">
        <title>Complex archaea that bridge the gap between prokaryotes and eukaryotes.</title>
        <authorList>
            <person name="Spang A."/>
            <person name="Saw J.H."/>
            <person name="Jorgensen S.L."/>
            <person name="Zaremba-Niedzwiedzka K."/>
            <person name="Martijn J."/>
            <person name="Lind A.E."/>
            <person name="van Eijk R."/>
            <person name="Schleper C."/>
            <person name="Guy L."/>
            <person name="Ettema T.J."/>
        </authorList>
    </citation>
    <scope>NUCLEOTIDE SEQUENCE</scope>
</reference>
<gene>
    <name evidence="1" type="ORF">LCGC14_2590680</name>
</gene>
<proteinExistence type="predicted"/>
<comment type="caution">
    <text evidence="1">The sequence shown here is derived from an EMBL/GenBank/DDBJ whole genome shotgun (WGS) entry which is preliminary data.</text>
</comment>
<sequence>MGYAILIVLIFIAFGVGYAIGRRKEDKNFEKFVEERRDDESLKKVEDAIAKNKELMEQIKKRLKDEN</sequence>
<accession>A0A0F9ABP7</accession>
<name>A0A0F9ABP7_9ZZZZ</name>
<evidence type="ECO:0000313" key="1">
    <source>
        <dbReference type="EMBL" id="KKL06974.1"/>
    </source>
</evidence>
<dbReference type="AlphaFoldDB" id="A0A0F9ABP7"/>
<dbReference type="EMBL" id="LAZR01043476">
    <property type="protein sequence ID" value="KKL06974.1"/>
    <property type="molecule type" value="Genomic_DNA"/>
</dbReference>
<organism evidence="1">
    <name type="scientific">marine sediment metagenome</name>
    <dbReference type="NCBI Taxonomy" id="412755"/>
    <lineage>
        <taxon>unclassified sequences</taxon>
        <taxon>metagenomes</taxon>
        <taxon>ecological metagenomes</taxon>
    </lineage>
</organism>
<protein>
    <submittedName>
        <fullName evidence="1">Uncharacterized protein</fullName>
    </submittedName>
</protein>